<evidence type="ECO:0000313" key="1">
    <source>
        <dbReference type="EMBL" id="SJZ75583.1"/>
    </source>
</evidence>
<accession>A0A1T4N908</accession>
<dbReference type="EMBL" id="FUWU01000023">
    <property type="protein sequence ID" value="SJZ75583.1"/>
    <property type="molecule type" value="Genomic_DNA"/>
</dbReference>
<dbReference type="Proteomes" id="UP000190449">
    <property type="component" value="Unassembled WGS sequence"/>
</dbReference>
<dbReference type="AlphaFoldDB" id="A0A1T4N908"/>
<proteinExistence type="predicted"/>
<protein>
    <recommendedName>
        <fullName evidence="3">Lipoprotein</fullName>
    </recommendedName>
</protein>
<reference evidence="1 2" key="1">
    <citation type="submission" date="2017-02" db="EMBL/GenBank/DDBJ databases">
        <authorList>
            <person name="Peterson S.W."/>
        </authorList>
    </citation>
    <scope>NUCLEOTIDE SEQUENCE [LARGE SCALE GENOMIC DNA]</scope>
    <source>
        <strain evidence="1 2">ATCC 43854</strain>
    </source>
</reference>
<dbReference type="PROSITE" id="PS51257">
    <property type="entry name" value="PROKAR_LIPOPROTEIN"/>
    <property type="match status" value="1"/>
</dbReference>
<organism evidence="1 2">
    <name type="scientific">Fibrobacter intestinalis</name>
    <dbReference type="NCBI Taxonomy" id="28122"/>
    <lineage>
        <taxon>Bacteria</taxon>
        <taxon>Pseudomonadati</taxon>
        <taxon>Fibrobacterota</taxon>
        <taxon>Fibrobacteria</taxon>
        <taxon>Fibrobacterales</taxon>
        <taxon>Fibrobacteraceae</taxon>
        <taxon>Fibrobacter</taxon>
    </lineage>
</organism>
<sequence length="440" mass="51285">MYRIFLVIFLFFLVSCSSDVKMEQDILAYHIYSQTDLDLNSKNKENVALLAKSFGMEMPDVVEVLNHILSKKTGSALRRDFKTAIEDKMTLLERHKVNEKNRKDFVINVLGPYLNLLSRNELQNVGLESFDFQNRICKLFGKFFPNKIHNALDLFIGNVRFYFDGGSSSVKFLHILNETMMSQDYYVDFSFRSSANILIIKEEILPETCYGKFSIRILNLKRIMPGLLQPKTGYFRIGSNTVILLDDMIAIEAEELMTEMKTKGFEKYADVRFTKYWRSIGLNLDVSKASQSYMDLIRRDLEGKKFAYIKTALQMDVAIHEAKHLADNIEHPELTLNIDREFSAHMTQAYFSPIPYVALFSVINRMQQYAMFHKVSALNDVTRRLWRMAIRSAEDSNYSIQSLRSDLMNLYLDFRTIREYAKFEALDDFGKIVEKMKFGK</sequence>
<dbReference type="STRING" id="28122.SAMN02745108_01514"/>
<evidence type="ECO:0000313" key="2">
    <source>
        <dbReference type="Proteomes" id="UP000190449"/>
    </source>
</evidence>
<dbReference type="RefSeq" id="WP_078776455.1">
    <property type="nucleotide sequence ID" value="NZ_FUWU01000023.1"/>
</dbReference>
<evidence type="ECO:0008006" key="3">
    <source>
        <dbReference type="Google" id="ProtNLM"/>
    </source>
</evidence>
<gene>
    <name evidence="1" type="ORF">SAMN02745108_01514</name>
</gene>
<name>A0A1T4N908_9BACT</name>